<dbReference type="Proteomes" id="UP000621516">
    <property type="component" value="Unassembled WGS sequence"/>
</dbReference>
<dbReference type="AlphaFoldDB" id="A0A8J6U5B6"/>
<accession>A0A8J6U5B6</accession>
<name>A0A8J6U5B6_9FLAO</name>
<organism evidence="1 2">
    <name type="scientific">Aestuariibaculum marinum</name>
    <dbReference type="NCBI Taxonomy" id="2683592"/>
    <lineage>
        <taxon>Bacteria</taxon>
        <taxon>Pseudomonadati</taxon>
        <taxon>Bacteroidota</taxon>
        <taxon>Flavobacteriia</taxon>
        <taxon>Flavobacteriales</taxon>
        <taxon>Flavobacteriaceae</taxon>
    </lineage>
</organism>
<keyword evidence="2" id="KW-1185">Reference proteome</keyword>
<comment type="caution">
    <text evidence="1">The sequence shown here is derived from an EMBL/GenBank/DDBJ whole genome shotgun (WGS) entry which is preliminary data.</text>
</comment>
<dbReference type="EMBL" id="JACVXD010000007">
    <property type="protein sequence ID" value="MBD0824742.1"/>
    <property type="molecule type" value="Genomic_DNA"/>
</dbReference>
<sequence>MKYNLIIILLTFTLIVYSQNKLTNEIDKYVKNIESNPELKVSEYDWNKITESQVDHGATLRIWKVKSQIVKVEEQFGTSYGRYTRLIYLKNSKPKKGVEIEENFELKNNEIDYSNLKTQFKMQIYVTGLNELIGEYEFETKEEGQRKATEPYCDLNDLFAILNEITEL</sequence>
<evidence type="ECO:0000313" key="1">
    <source>
        <dbReference type="EMBL" id="MBD0824742.1"/>
    </source>
</evidence>
<proteinExistence type="predicted"/>
<evidence type="ECO:0000313" key="2">
    <source>
        <dbReference type="Proteomes" id="UP000621516"/>
    </source>
</evidence>
<reference evidence="1 2" key="1">
    <citation type="journal article" date="2018" name="J. Microbiol.">
        <title>Aestuariibaculum marinum sp. nov., a marine bacterium isolated from seawater in South Korea.</title>
        <authorList>
            <person name="Choi J."/>
            <person name="Lee D."/>
            <person name="Jang J.H."/>
            <person name="Cha S."/>
            <person name="Seo T."/>
        </authorList>
    </citation>
    <scope>NUCLEOTIDE SEQUENCE [LARGE SCALE GENOMIC DNA]</scope>
    <source>
        <strain evidence="1 2">IP7</strain>
    </source>
</reference>
<protein>
    <submittedName>
        <fullName evidence="1">Uncharacterized protein</fullName>
    </submittedName>
</protein>
<dbReference type="RefSeq" id="WP_188224040.1">
    <property type="nucleotide sequence ID" value="NZ_JACVXD010000007.1"/>
</dbReference>
<gene>
    <name evidence="1" type="ORF">ICJ85_12020</name>
</gene>